<dbReference type="EMBL" id="STGW01000002">
    <property type="protein sequence ID" value="THV17979.1"/>
    <property type="molecule type" value="Genomic_DNA"/>
</dbReference>
<evidence type="ECO:0000313" key="1">
    <source>
        <dbReference type="EMBL" id="THV17979.1"/>
    </source>
</evidence>
<dbReference type="Proteomes" id="UP000307087">
    <property type="component" value="Unassembled WGS sequence"/>
</dbReference>
<sequence>MAVTLDVPPGVLRLAERAWDDAHDKLSAAGTRLDGIVPAGLSTVVSTAVTAFLDVWSAEIATLVRQASAHAGAFADLDADLEITDAVEAARLRSLLPYAHRDATIRVV</sequence>
<dbReference type="OrthoDB" id="3787251at2"/>
<dbReference type="AlphaFoldDB" id="A0A4S8NR57"/>
<comment type="caution">
    <text evidence="1">The sequence shown here is derived from an EMBL/GenBank/DDBJ whole genome shotgun (WGS) entry which is preliminary data.</text>
</comment>
<reference evidence="1 2" key="1">
    <citation type="journal article" date="2009" name="Int. J. Syst. Evol. Microbiol.">
        <title>Nocardioides caeni sp. nov., isolated from wastewater.</title>
        <authorList>
            <person name="Yoon J.H."/>
            <person name="Kang S.J."/>
            <person name="Park S."/>
            <person name="Kim W."/>
            <person name="Oh T.K."/>
        </authorList>
    </citation>
    <scope>NUCLEOTIDE SEQUENCE [LARGE SCALE GENOMIC DNA]</scope>
    <source>
        <strain evidence="1 2">DSM 23134</strain>
    </source>
</reference>
<protein>
    <recommendedName>
        <fullName evidence="3">PE domain-containing protein</fullName>
    </recommendedName>
</protein>
<evidence type="ECO:0000313" key="2">
    <source>
        <dbReference type="Proteomes" id="UP000307087"/>
    </source>
</evidence>
<name>A0A4S8NR57_9ACTN</name>
<accession>A0A4S8NR57</accession>
<proteinExistence type="predicted"/>
<organism evidence="1 2">
    <name type="scientific">Nocardioides caeni</name>
    <dbReference type="NCBI Taxonomy" id="574700"/>
    <lineage>
        <taxon>Bacteria</taxon>
        <taxon>Bacillati</taxon>
        <taxon>Actinomycetota</taxon>
        <taxon>Actinomycetes</taxon>
        <taxon>Propionibacteriales</taxon>
        <taxon>Nocardioidaceae</taxon>
        <taxon>Nocardioides</taxon>
    </lineage>
</organism>
<dbReference type="RefSeq" id="WP_136561914.1">
    <property type="nucleotide sequence ID" value="NZ_BAABLS010000001.1"/>
</dbReference>
<gene>
    <name evidence="1" type="ORF">E9934_05905</name>
</gene>
<evidence type="ECO:0008006" key="3">
    <source>
        <dbReference type="Google" id="ProtNLM"/>
    </source>
</evidence>
<keyword evidence="2" id="KW-1185">Reference proteome</keyword>